<evidence type="ECO:0000313" key="4">
    <source>
        <dbReference type="EMBL" id="CAB4553830.1"/>
    </source>
</evidence>
<dbReference type="InterPro" id="IPR050921">
    <property type="entry name" value="T4SS_GSP_E_ATPase"/>
</dbReference>
<dbReference type="Pfam" id="PF00437">
    <property type="entry name" value="T2SSE"/>
    <property type="match status" value="1"/>
</dbReference>
<protein>
    <submittedName>
        <fullName evidence="3">Unannotated protein</fullName>
    </submittedName>
</protein>
<evidence type="ECO:0000259" key="2">
    <source>
        <dbReference type="Pfam" id="PF00437"/>
    </source>
</evidence>
<dbReference type="EMBL" id="CAEZTE010000002">
    <property type="protein sequence ID" value="CAB4553830.1"/>
    <property type="molecule type" value="Genomic_DNA"/>
</dbReference>
<dbReference type="PANTHER" id="PTHR30486">
    <property type="entry name" value="TWITCHING MOTILITY PROTEIN PILT"/>
    <property type="match status" value="1"/>
</dbReference>
<name>A0A6J6CHH9_9ZZZZ</name>
<organism evidence="3">
    <name type="scientific">freshwater metagenome</name>
    <dbReference type="NCBI Taxonomy" id="449393"/>
    <lineage>
        <taxon>unclassified sequences</taxon>
        <taxon>metagenomes</taxon>
        <taxon>ecological metagenomes</taxon>
    </lineage>
</organism>
<dbReference type="InterPro" id="IPR001482">
    <property type="entry name" value="T2SS/T4SS_dom"/>
</dbReference>
<evidence type="ECO:0000313" key="7">
    <source>
        <dbReference type="EMBL" id="CAB4958057.1"/>
    </source>
</evidence>
<dbReference type="SUPFAM" id="SSF52540">
    <property type="entry name" value="P-loop containing nucleoside triphosphate hydrolases"/>
    <property type="match status" value="1"/>
</dbReference>
<dbReference type="AlphaFoldDB" id="A0A6J6CHH9"/>
<comment type="similarity">
    <text evidence="1">Belongs to the GSP E family.</text>
</comment>
<evidence type="ECO:0000313" key="5">
    <source>
        <dbReference type="EMBL" id="CAB4629319.1"/>
    </source>
</evidence>
<dbReference type="Gene3D" id="3.40.50.300">
    <property type="entry name" value="P-loop containing nucleotide triphosphate hydrolases"/>
    <property type="match status" value="1"/>
</dbReference>
<dbReference type="EMBL" id="CAEZSW010000031">
    <property type="protein sequence ID" value="CAB4550877.1"/>
    <property type="molecule type" value="Genomic_DNA"/>
</dbReference>
<reference evidence="3" key="1">
    <citation type="submission" date="2020-05" db="EMBL/GenBank/DDBJ databases">
        <authorList>
            <person name="Chiriac C."/>
            <person name="Salcher M."/>
            <person name="Ghai R."/>
            <person name="Kavagutti S V."/>
        </authorList>
    </citation>
    <scope>NUCLEOTIDE SEQUENCE</scope>
</reference>
<accession>A0A6J6CHH9</accession>
<dbReference type="CDD" id="cd01130">
    <property type="entry name" value="VirB11-like_ATPase"/>
    <property type="match status" value="1"/>
</dbReference>
<sequence length="340" mass="37515">MDRKSNQLNTFGPLQELIEDPEVEEIWINSPSRIFVARGGQSQLTNLILSKDVVHDLIERLLIWGGRRLDVSTPFVDARLPDGSRLHVAIPEVTASEWAINIRKHLGKANNFEELINLGSINQEMAELISKAVDLGLNILVSGGTQAGKTTFLNALLGQISTNERVITIEEVFELKPNLPDWIALQTRTANLEGEGEISLRRLIKESLRMRPNRIIVGEVREAEALDLLVALNSGLPGMATLHANSVRGAINKLQLLPLLAGENISQKFITPTIASSVDLVIQCSLDSNGVRRVSEVAAISGRCEDSIIEIDSIFKWNGERIIKGLGNLETLISKRNYIN</sequence>
<dbReference type="EMBL" id="CAFBNV010000003">
    <property type="protein sequence ID" value="CAB4958057.1"/>
    <property type="molecule type" value="Genomic_DNA"/>
</dbReference>
<evidence type="ECO:0000313" key="8">
    <source>
        <dbReference type="EMBL" id="CAB5102486.1"/>
    </source>
</evidence>
<dbReference type="PANTHER" id="PTHR30486:SF6">
    <property type="entry name" value="TYPE IV PILUS RETRACTATION ATPASE PILT"/>
    <property type="match status" value="1"/>
</dbReference>
<dbReference type="InterPro" id="IPR027417">
    <property type="entry name" value="P-loop_NTPase"/>
</dbReference>
<evidence type="ECO:0000313" key="6">
    <source>
        <dbReference type="EMBL" id="CAB4715865.1"/>
    </source>
</evidence>
<gene>
    <name evidence="3" type="ORF">UFOPK1508_00410</name>
    <name evidence="4" type="ORF">UFOPK1599_00073</name>
    <name evidence="5" type="ORF">UFOPK2139_00124</name>
    <name evidence="6" type="ORF">UFOPK2715_00108</name>
    <name evidence="7" type="ORF">UFOPK3883_00076</name>
    <name evidence="8" type="ORF">UFOPK4420_00025</name>
</gene>
<dbReference type="Gene3D" id="3.30.450.380">
    <property type="match status" value="1"/>
</dbReference>
<dbReference type="EMBL" id="CAEZYN010000004">
    <property type="protein sequence ID" value="CAB4715865.1"/>
    <property type="molecule type" value="Genomic_DNA"/>
</dbReference>
<evidence type="ECO:0000256" key="1">
    <source>
        <dbReference type="ARBA" id="ARBA00006611"/>
    </source>
</evidence>
<proteinExistence type="inferred from homology"/>
<dbReference type="EMBL" id="CAEZVR010000011">
    <property type="protein sequence ID" value="CAB4629319.1"/>
    <property type="molecule type" value="Genomic_DNA"/>
</dbReference>
<feature type="domain" description="Bacterial type II secretion system protein E" evidence="2">
    <location>
        <begin position="10"/>
        <end position="283"/>
    </location>
</feature>
<evidence type="ECO:0000313" key="3">
    <source>
        <dbReference type="EMBL" id="CAB4550877.1"/>
    </source>
</evidence>
<dbReference type="EMBL" id="CAFBRU010000001">
    <property type="protein sequence ID" value="CAB5102486.1"/>
    <property type="molecule type" value="Genomic_DNA"/>
</dbReference>
<dbReference type="GO" id="GO:0016887">
    <property type="term" value="F:ATP hydrolysis activity"/>
    <property type="evidence" value="ECO:0007669"/>
    <property type="project" value="InterPro"/>
</dbReference>